<dbReference type="FunFam" id="3.40.30.10:FF:000010">
    <property type="entry name" value="Glutathione peroxidase"/>
    <property type="match status" value="1"/>
</dbReference>
<dbReference type="InterPro" id="IPR029760">
    <property type="entry name" value="GPX_CS"/>
</dbReference>
<evidence type="ECO:0000256" key="4">
    <source>
        <dbReference type="ARBA" id="ARBA00023002"/>
    </source>
</evidence>
<evidence type="ECO:0000256" key="7">
    <source>
        <dbReference type="RuleBase" id="RU000499"/>
    </source>
</evidence>
<dbReference type="PRINTS" id="PR01011">
    <property type="entry name" value="GLUTPROXDASE"/>
</dbReference>
<evidence type="ECO:0000256" key="2">
    <source>
        <dbReference type="ARBA" id="ARBA00022559"/>
    </source>
</evidence>
<reference evidence="9" key="1">
    <citation type="submission" date="2021-06" db="EMBL/GenBank/DDBJ databases">
        <title>Candida auris outbreak in lebanese hospital.</title>
        <authorList>
            <person name="Finianos M."/>
        </authorList>
    </citation>
    <scope>NUCLEOTIDE SEQUENCE</scope>
    <source>
        <strain evidence="9">CA7LBN</strain>
    </source>
</reference>
<dbReference type="EMBL" id="CP076749">
    <property type="protein sequence ID" value="QWW22665.1"/>
    <property type="molecule type" value="Genomic_DNA"/>
</dbReference>
<organism evidence="9">
    <name type="scientific">Candidozyma auris</name>
    <name type="common">Yeast</name>
    <name type="synonym">Candida auris</name>
    <dbReference type="NCBI Taxonomy" id="498019"/>
    <lineage>
        <taxon>Eukaryota</taxon>
        <taxon>Fungi</taxon>
        <taxon>Dikarya</taxon>
        <taxon>Ascomycota</taxon>
        <taxon>Saccharomycotina</taxon>
        <taxon>Pichiomycetes</taxon>
        <taxon>Metschnikowiaceae</taxon>
        <taxon>Candidozyma</taxon>
    </lineage>
</organism>
<dbReference type="PROSITE" id="PS51352">
    <property type="entry name" value="THIOREDOXIN_2"/>
    <property type="match status" value="1"/>
</dbReference>
<name>A0A8F3AG48_CANAR</name>
<dbReference type="PROSITE" id="PS51355">
    <property type="entry name" value="GLUTATHIONE_PEROXID_3"/>
    <property type="match status" value="1"/>
</dbReference>
<keyword evidence="2 7" id="KW-0575">Peroxidase</keyword>
<evidence type="ECO:0000256" key="6">
    <source>
        <dbReference type="ARBA" id="ARBA00049091"/>
    </source>
</evidence>
<dbReference type="InterPro" id="IPR013766">
    <property type="entry name" value="Thioredoxin_domain"/>
</dbReference>
<evidence type="ECO:0000256" key="3">
    <source>
        <dbReference type="ARBA" id="ARBA00022862"/>
    </source>
</evidence>
<dbReference type="PANTHER" id="PTHR11592:SF78">
    <property type="entry name" value="GLUTATHIONE PEROXIDASE"/>
    <property type="match status" value="1"/>
</dbReference>
<sequence>MCPKSDDWKEGIYLRRLRKQRKELLERGKERLNADARSQLYSFDSLKGKVVLVVNVASLCGFSHQYDDLEKLYQKYHSKGLEILAFPCNQFGGQEPEDADALERVIRDKFNCTFPIMRKCTVNGDDTNPVYIYLKSQKRGHLGFEGIRWNFEKFLIDKNGNVRHRYVSGVSPLQLQPVIESLLGEA</sequence>
<dbReference type="InterPro" id="IPR036249">
    <property type="entry name" value="Thioredoxin-like_sf"/>
</dbReference>
<accession>A0A8F3AG48</accession>
<keyword evidence="4 7" id="KW-0560">Oxidoreductase</keyword>
<comment type="catalytic activity">
    <reaction evidence="6">
        <text>a hydroperoxide + [thioredoxin]-dithiol = an alcohol + [thioredoxin]-disulfide + H2O</text>
        <dbReference type="Rhea" id="RHEA:62620"/>
        <dbReference type="Rhea" id="RHEA-COMP:10698"/>
        <dbReference type="Rhea" id="RHEA-COMP:10700"/>
        <dbReference type="ChEBI" id="CHEBI:15377"/>
        <dbReference type="ChEBI" id="CHEBI:29950"/>
        <dbReference type="ChEBI" id="CHEBI:30879"/>
        <dbReference type="ChEBI" id="CHEBI:35924"/>
        <dbReference type="ChEBI" id="CHEBI:50058"/>
        <dbReference type="EC" id="1.11.1.24"/>
    </reaction>
</comment>
<dbReference type="PANTHER" id="PTHR11592">
    <property type="entry name" value="GLUTATHIONE PEROXIDASE"/>
    <property type="match status" value="1"/>
</dbReference>
<evidence type="ECO:0000256" key="1">
    <source>
        <dbReference type="ARBA" id="ARBA00006926"/>
    </source>
</evidence>
<evidence type="ECO:0000313" key="9">
    <source>
        <dbReference type="EMBL" id="QWW22665.1"/>
    </source>
</evidence>
<keyword evidence="3" id="KW-0049">Antioxidant</keyword>
<dbReference type="CDD" id="cd00340">
    <property type="entry name" value="GSH_Peroxidase"/>
    <property type="match status" value="1"/>
</dbReference>
<dbReference type="Proteomes" id="UP000825438">
    <property type="component" value="Chromosome I"/>
</dbReference>
<dbReference type="GO" id="GO:0140824">
    <property type="term" value="F:thioredoxin-dependent peroxiredoxin activity"/>
    <property type="evidence" value="ECO:0007669"/>
    <property type="project" value="UniProtKB-EC"/>
</dbReference>
<dbReference type="PROSITE" id="PS00763">
    <property type="entry name" value="GLUTATHIONE_PEROXID_2"/>
    <property type="match status" value="1"/>
</dbReference>
<evidence type="ECO:0000259" key="8">
    <source>
        <dbReference type="PROSITE" id="PS51352"/>
    </source>
</evidence>
<gene>
    <name evidence="9" type="ORF">CA7LBN_001411</name>
</gene>
<dbReference type="InterPro" id="IPR000889">
    <property type="entry name" value="Glutathione_peroxidase"/>
</dbReference>
<evidence type="ECO:0000256" key="5">
    <source>
        <dbReference type="ARBA" id="ARBA00023284"/>
    </source>
</evidence>
<proteinExistence type="inferred from homology"/>
<dbReference type="Gene3D" id="3.40.30.10">
    <property type="entry name" value="Glutaredoxin"/>
    <property type="match status" value="1"/>
</dbReference>
<dbReference type="Pfam" id="PF00255">
    <property type="entry name" value="GSHPx"/>
    <property type="match status" value="1"/>
</dbReference>
<dbReference type="AlphaFoldDB" id="A0A8F3AG48"/>
<feature type="domain" description="Thioredoxin" evidence="8">
    <location>
        <begin position="18"/>
        <end position="184"/>
    </location>
</feature>
<dbReference type="GO" id="GO:0034599">
    <property type="term" value="P:cellular response to oxidative stress"/>
    <property type="evidence" value="ECO:0007669"/>
    <property type="project" value="TreeGrafter"/>
</dbReference>
<comment type="similarity">
    <text evidence="1 7">Belongs to the glutathione peroxidase family.</text>
</comment>
<dbReference type="SUPFAM" id="SSF52833">
    <property type="entry name" value="Thioredoxin-like"/>
    <property type="match status" value="1"/>
</dbReference>
<keyword evidence="5" id="KW-0676">Redox-active center</keyword>
<protein>
    <recommendedName>
        <fullName evidence="7">Glutathione peroxidase</fullName>
    </recommendedName>
</protein>